<organism evidence="1 2">
    <name type="scientific">Danaus plexippus plexippus</name>
    <dbReference type="NCBI Taxonomy" id="278856"/>
    <lineage>
        <taxon>Eukaryota</taxon>
        <taxon>Metazoa</taxon>
        <taxon>Ecdysozoa</taxon>
        <taxon>Arthropoda</taxon>
        <taxon>Hexapoda</taxon>
        <taxon>Insecta</taxon>
        <taxon>Pterygota</taxon>
        <taxon>Neoptera</taxon>
        <taxon>Endopterygota</taxon>
        <taxon>Lepidoptera</taxon>
        <taxon>Glossata</taxon>
        <taxon>Ditrysia</taxon>
        <taxon>Papilionoidea</taxon>
        <taxon>Nymphalidae</taxon>
        <taxon>Danainae</taxon>
        <taxon>Danaini</taxon>
        <taxon>Danaina</taxon>
        <taxon>Danaus</taxon>
        <taxon>Danaus</taxon>
    </lineage>
</organism>
<reference evidence="1 2" key="1">
    <citation type="journal article" date="2011" name="Cell">
        <title>The monarch butterfly genome yields insights into long-distance migration.</title>
        <authorList>
            <person name="Zhan S."/>
            <person name="Merlin C."/>
            <person name="Boore J.L."/>
            <person name="Reppert S.M."/>
        </authorList>
    </citation>
    <scope>NUCLEOTIDE SEQUENCE [LARGE SCALE GENOMIC DNA]</scope>
    <source>
        <strain evidence="1">F-2</strain>
    </source>
</reference>
<sequence>MSILKMCRCNYWIAFFIL</sequence>
<proteinExistence type="predicted"/>
<dbReference type="EMBL" id="AGBW02008840">
    <property type="protein sequence ID" value="OWR52413.1"/>
    <property type="molecule type" value="Genomic_DNA"/>
</dbReference>
<comment type="caution">
    <text evidence="1">The sequence shown here is derived from an EMBL/GenBank/DDBJ whole genome shotgun (WGS) entry which is preliminary data.</text>
</comment>
<dbReference type="AlphaFoldDB" id="A0A212FFB6"/>
<name>A0A212FFB6_DANPL</name>
<keyword evidence="2" id="KW-1185">Reference proteome</keyword>
<evidence type="ECO:0000313" key="2">
    <source>
        <dbReference type="Proteomes" id="UP000007151"/>
    </source>
</evidence>
<gene>
    <name evidence="1" type="ORF">KGM_212603A</name>
</gene>
<protein>
    <submittedName>
        <fullName evidence="1">Uncharacterized protein</fullName>
    </submittedName>
</protein>
<dbReference type="KEGG" id="dpl:KGM_212603A"/>
<feature type="non-terminal residue" evidence="1">
    <location>
        <position position="18"/>
    </location>
</feature>
<dbReference type="InParanoid" id="A0A212FFB6"/>
<evidence type="ECO:0000313" key="1">
    <source>
        <dbReference type="EMBL" id="OWR52413.1"/>
    </source>
</evidence>
<dbReference type="Proteomes" id="UP000007151">
    <property type="component" value="Unassembled WGS sequence"/>
</dbReference>
<accession>A0A212FFB6</accession>